<feature type="domain" description="Solute-binding protein family 3/N-terminal" evidence="10">
    <location>
        <begin position="43"/>
        <end position="269"/>
    </location>
</feature>
<dbReference type="PANTHER" id="PTHR35936">
    <property type="entry name" value="MEMBRANE-BOUND LYTIC MUREIN TRANSGLYCOSYLASE F"/>
    <property type="match status" value="1"/>
</dbReference>
<evidence type="ECO:0000256" key="1">
    <source>
        <dbReference type="ARBA" id="ARBA00007734"/>
    </source>
</evidence>
<evidence type="ECO:0000313" key="12">
    <source>
        <dbReference type="Proteomes" id="UP000595332"/>
    </source>
</evidence>
<keyword evidence="12" id="KW-1185">Reference proteome</keyword>
<evidence type="ECO:0000256" key="6">
    <source>
        <dbReference type="ARBA" id="ARBA00023239"/>
    </source>
</evidence>
<dbReference type="Proteomes" id="UP000595332">
    <property type="component" value="Chromosome"/>
</dbReference>
<dbReference type="Pfam" id="PF00497">
    <property type="entry name" value="SBP_bac_3"/>
    <property type="match status" value="1"/>
</dbReference>
<dbReference type="SMART" id="SM00062">
    <property type="entry name" value="PBPb"/>
    <property type="match status" value="1"/>
</dbReference>
<evidence type="ECO:0000256" key="8">
    <source>
        <dbReference type="HAMAP-Rule" id="MF_02016"/>
    </source>
</evidence>
<dbReference type="EC" id="4.2.2.n1" evidence="8"/>
<dbReference type="NCBIfam" id="NF008112">
    <property type="entry name" value="PRK10859.1"/>
    <property type="match status" value="1"/>
</dbReference>
<dbReference type="Gene3D" id="3.40.190.10">
    <property type="entry name" value="Periplasmic binding protein-like II"/>
    <property type="match status" value="2"/>
</dbReference>
<dbReference type="GO" id="GO:0008933">
    <property type="term" value="F:peptidoglycan lytic transglycosylase activity"/>
    <property type="evidence" value="ECO:0007669"/>
    <property type="project" value="UniProtKB-UniRule"/>
</dbReference>
<dbReference type="CDD" id="cd13403">
    <property type="entry name" value="MLTF-like"/>
    <property type="match status" value="1"/>
</dbReference>
<dbReference type="GO" id="GO:0000270">
    <property type="term" value="P:peptidoglycan metabolic process"/>
    <property type="evidence" value="ECO:0007669"/>
    <property type="project" value="InterPro"/>
</dbReference>
<name>A0A7R6PID4_9GAMM</name>
<reference evidence="11 12" key="1">
    <citation type="journal article" date="2008" name="Int. J. Syst. Evol. Microbiol.">
        <title>Neptunomonas japonica sp. nov., an Osedax japonicus symbiont-like bacterium isolated from sediment adjacent to sperm whale carcasses off Kagoshima, Japan.</title>
        <authorList>
            <person name="Miyazaki M."/>
            <person name="Nogi Y."/>
            <person name="Fujiwara Y."/>
            <person name="Kawato M."/>
            <person name="Kubokawa K."/>
            <person name="Horikoshi K."/>
        </authorList>
    </citation>
    <scope>NUCLEOTIDE SEQUENCE [LARGE SCALE GENOMIC DNA]</scope>
    <source>
        <strain evidence="11 12">JAMM 1380</strain>
    </source>
</reference>
<dbReference type="AlphaFoldDB" id="A0A7R6PID4"/>
<proteinExistence type="inferred from homology"/>
<comment type="similarity">
    <text evidence="2">Belongs to the bacterial solute-binding protein 3 family.</text>
</comment>
<dbReference type="InterPro" id="IPR000189">
    <property type="entry name" value="Transglyc_AS"/>
</dbReference>
<keyword evidence="6 8" id="KW-0456">Lyase</keyword>
<accession>A0A7R6PID4</accession>
<evidence type="ECO:0000256" key="5">
    <source>
        <dbReference type="ARBA" id="ARBA00023237"/>
    </source>
</evidence>
<dbReference type="PROSITE" id="PS00922">
    <property type="entry name" value="TRANSGLYCOSYLASE"/>
    <property type="match status" value="1"/>
</dbReference>
<gene>
    <name evidence="8" type="primary">mltF</name>
    <name evidence="11" type="ORF">NEJAP_0869</name>
</gene>
<dbReference type="SUPFAM" id="SSF53955">
    <property type="entry name" value="Lysozyme-like"/>
    <property type="match status" value="1"/>
</dbReference>
<keyword evidence="9" id="KW-1133">Transmembrane helix</keyword>
<keyword evidence="7 8" id="KW-0961">Cell wall biogenesis/degradation</keyword>
<protein>
    <recommendedName>
        <fullName evidence="8">Membrane-bound lytic murein transglycosylase F</fullName>
        <ecNumber evidence="8">4.2.2.n1</ecNumber>
    </recommendedName>
    <alternativeName>
        <fullName evidence="8">Murein lyase F</fullName>
    </alternativeName>
</protein>
<comment type="similarity">
    <text evidence="8">In the C-terminal section; belongs to the transglycosylase Slt family.</text>
</comment>
<comment type="subcellular location">
    <subcellularLocation>
        <location evidence="8">Cell outer membrane</location>
        <topology evidence="8">Peripheral membrane protein</topology>
    </subcellularLocation>
    <text evidence="8">Attached to the inner leaflet of the outer membrane.</text>
</comment>
<evidence type="ECO:0000256" key="3">
    <source>
        <dbReference type="ARBA" id="ARBA00022729"/>
    </source>
</evidence>
<keyword evidence="5 8" id="KW-0998">Cell outer membrane</keyword>
<comment type="similarity">
    <text evidence="1">Belongs to the transglycosylase Slt family.</text>
</comment>
<comment type="domain">
    <text evidence="8">The N-terminal domain does not have lytic activity and probably modulates enzymatic activity. The C-terminal domain is the catalytic active domain.</text>
</comment>
<dbReference type="InterPro" id="IPR001638">
    <property type="entry name" value="Solute-binding_3/MltF_N"/>
</dbReference>
<dbReference type="PANTHER" id="PTHR35936:SF32">
    <property type="entry name" value="MEMBRANE-BOUND LYTIC MUREIN TRANSGLYCOSYLASE F"/>
    <property type="match status" value="1"/>
</dbReference>
<evidence type="ECO:0000256" key="7">
    <source>
        <dbReference type="ARBA" id="ARBA00023316"/>
    </source>
</evidence>
<dbReference type="InterPro" id="IPR008258">
    <property type="entry name" value="Transglycosylase_SLT_dom_1"/>
</dbReference>
<dbReference type="KEGG" id="njp:NEJAP_0869"/>
<evidence type="ECO:0000259" key="10">
    <source>
        <dbReference type="SMART" id="SM00062"/>
    </source>
</evidence>
<evidence type="ECO:0000256" key="4">
    <source>
        <dbReference type="ARBA" id="ARBA00023136"/>
    </source>
</evidence>
<comment type="function">
    <text evidence="8">Murein-degrading enzyme that degrades murein glycan strands and insoluble, high-molecular weight murein sacculi, with the concomitant formation of a 1,6-anhydromuramoyl product. Lytic transglycosylases (LTs) play an integral role in the metabolism of the peptidoglycan (PG) sacculus. Their lytic action creates space within the PG sacculus to allow for its expansion as well as for the insertion of various structures such as secretion systems and flagella.</text>
</comment>
<keyword evidence="4 8" id="KW-0472">Membrane</keyword>
<organism evidence="11 12">
    <name type="scientific">Neptunomonas japonica JAMM 1380</name>
    <dbReference type="NCBI Taxonomy" id="1441457"/>
    <lineage>
        <taxon>Bacteria</taxon>
        <taxon>Pseudomonadati</taxon>
        <taxon>Pseudomonadota</taxon>
        <taxon>Gammaproteobacteria</taxon>
        <taxon>Oceanospirillales</taxon>
        <taxon>Oceanospirillaceae</taxon>
        <taxon>Neptunomonas</taxon>
    </lineage>
</organism>
<dbReference type="EMBL" id="AP014546">
    <property type="protein sequence ID" value="BBB28826.1"/>
    <property type="molecule type" value="Genomic_DNA"/>
</dbReference>
<keyword evidence="9" id="KW-0812">Transmembrane</keyword>
<dbReference type="CDD" id="cd01009">
    <property type="entry name" value="PBP2_YfhD_N"/>
    <property type="match status" value="1"/>
</dbReference>
<comment type="caution">
    <text evidence="8">Lacks conserved residue(s) required for the propagation of feature annotation.</text>
</comment>
<dbReference type="GO" id="GO:0009279">
    <property type="term" value="C:cell outer membrane"/>
    <property type="evidence" value="ECO:0007669"/>
    <property type="project" value="UniProtKB-SubCell"/>
</dbReference>
<keyword evidence="3 8" id="KW-0732">Signal</keyword>
<dbReference type="SUPFAM" id="SSF53850">
    <property type="entry name" value="Periplasmic binding protein-like II"/>
    <property type="match status" value="1"/>
</dbReference>
<feature type="region of interest" description="LT domain" evidence="8">
    <location>
        <begin position="270"/>
        <end position="493"/>
    </location>
</feature>
<comment type="similarity">
    <text evidence="8">In the N-terminal section; belongs to the bacterial solute-binding protein 3 family.</text>
</comment>
<evidence type="ECO:0000313" key="11">
    <source>
        <dbReference type="EMBL" id="BBB28826.1"/>
    </source>
</evidence>
<evidence type="ECO:0000256" key="9">
    <source>
        <dbReference type="SAM" id="Phobius"/>
    </source>
</evidence>
<sequence>MLFNLRRRKDVLHLLTILVIISLPALVSYNTISQLEVIQANGSIRVATRNTPSAYYIDKSGPAGFEYELAKAFADDLDVEIDLIIPDTINGLFQTIEKRDAHIVAAGINISSARQNSFEFSTPYAQSISTVIYRLKQGTPAPKSIDDLIGKKTLVLANSIQEEQLVNIKPAHPNLTWQVTSELTNTDILDKVFSQEVDYAIVDSNVYESQSSFYPGLNSAFTIGHSQPIAWVLTPNQDGSLKRAVNKFLLKPKTKALIKKLTEKYYEKRNPLNYFDTVTFKQDMDTRLSCLEQYFYIAEQETDFDWMLLASIAYQESHWKADAVSPTGVRGIMMLTNAAAKEVGVADRTDPIQSIRGGAEYLLNVKRKIPERIKEPDHTWFALAGYNVGFGHLEDARVLTQRANKDPDKWDDVKEFLPLLSKKKYFSTVKYGYARGQEPVQYVANIKKYIELLEWEKQIQQIRKARDASIRAEQKEKNEPAALIELQSIPATL</sequence>
<evidence type="ECO:0000256" key="2">
    <source>
        <dbReference type="ARBA" id="ARBA00010333"/>
    </source>
</evidence>
<dbReference type="Gene3D" id="1.10.530.10">
    <property type="match status" value="1"/>
</dbReference>
<comment type="catalytic activity">
    <reaction evidence="8">
        <text>Exolytic cleavage of the (1-&gt;4)-beta-glycosidic linkage between N-acetylmuramic acid (MurNAc) and N-acetylglucosamine (GlcNAc) residues in peptidoglycan, from either the reducing or the non-reducing ends of the peptidoglycan chains, with concomitant formation of a 1,6-anhydrobond in the MurNAc residue.</text>
        <dbReference type="EC" id="4.2.2.n1"/>
    </reaction>
</comment>
<dbReference type="Pfam" id="PF01464">
    <property type="entry name" value="SLT"/>
    <property type="match status" value="1"/>
</dbReference>
<dbReference type="GO" id="GO:0016998">
    <property type="term" value="P:cell wall macromolecule catabolic process"/>
    <property type="evidence" value="ECO:0007669"/>
    <property type="project" value="UniProtKB-UniRule"/>
</dbReference>
<dbReference type="InterPro" id="IPR023346">
    <property type="entry name" value="Lysozyme-like_dom_sf"/>
</dbReference>
<dbReference type="HAMAP" id="MF_02016">
    <property type="entry name" value="MltF"/>
    <property type="match status" value="1"/>
</dbReference>
<dbReference type="GO" id="GO:0071555">
    <property type="term" value="P:cell wall organization"/>
    <property type="evidence" value="ECO:0007669"/>
    <property type="project" value="UniProtKB-KW"/>
</dbReference>
<feature type="transmembrane region" description="Helical" evidence="9">
    <location>
        <begin position="12"/>
        <end position="32"/>
    </location>
</feature>
<dbReference type="InterPro" id="IPR023703">
    <property type="entry name" value="MltF"/>
</dbReference>
<feature type="active site" evidence="8">
    <location>
        <position position="316"/>
    </location>
</feature>
<dbReference type="RefSeq" id="WP_201349487.1">
    <property type="nucleotide sequence ID" value="NZ_AP014546.1"/>
</dbReference>